<gene>
    <name evidence="1" type="ORF">DFH08DRAFT_687521</name>
</gene>
<dbReference type="EMBL" id="JARIHO010000007">
    <property type="protein sequence ID" value="KAJ7358398.1"/>
    <property type="molecule type" value="Genomic_DNA"/>
</dbReference>
<feature type="non-terminal residue" evidence="1">
    <location>
        <position position="1"/>
    </location>
</feature>
<reference evidence="1" key="1">
    <citation type="submission" date="2023-03" db="EMBL/GenBank/DDBJ databases">
        <title>Massive genome expansion in bonnet fungi (Mycena s.s.) driven by repeated elements and novel gene families across ecological guilds.</title>
        <authorList>
            <consortium name="Lawrence Berkeley National Laboratory"/>
            <person name="Harder C.B."/>
            <person name="Miyauchi S."/>
            <person name="Viragh M."/>
            <person name="Kuo A."/>
            <person name="Thoen E."/>
            <person name="Andreopoulos B."/>
            <person name="Lu D."/>
            <person name="Skrede I."/>
            <person name="Drula E."/>
            <person name="Henrissat B."/>
            <person name="Morin E."/>
            <person name="Kohler A."/>
            <person name="Barry K."/>
            <person name="LaButti K."/>
            <person name="Morin E."/>
            <person name="Salamov A."/>
            <person name="Lipzen A."/>
            <person name="Mereny Z."/>
            <person name="Hegedus B."/>
            <person name="Baldrian P."/>
            <person name="Stursova M."/>
            <person name="Weitz H."/>
            <person name="Taylor A."/>
            <person name="Grigoriev I.V."/>
            <person name="Nagy L.G."/>
            <person name="Martin F."/>
            <person name="Kauserud H."/>
        </authorList>
    </citation>
    <scope>NUCLEOTIDE SEQUENCE</scope>
    <source>
        <strain evidence="1">CBHHK002</strain>
    </source>
</reference>
<evidence type="ECO:0000313" key="1">
    <source>
        <dbReference type="EMBL" id="KAJ7358398.1"/>
    </source>
</evidence>
<dbReference type="AlphaFoldDB" id="A0AAD7AGW7"/>
<dbReference type="PANTHER" id="PTHR38887">
    <property type="entry name" value="CHROMOSOME 21, WHOLE GENOME SHOTGUN SEQUENCE"/>
    <property type="match status" value="1"/>
</dbReference>
<dbReference type="InterPro" id="IPR053221">
    <property type="entry name" value="Burnettramic_acid_biosynth"/>
</dbReference>
<evidence type="ECO:0000313" key="2">
    <source>
        <dbReference type="Proteomes" id="UP001218218"/>
    </source>
</evidence>
<dbReference type="Proteomes" id="UP001218218">
    <property type="component" value="Unassembled WGS sequence"/>
</dbReference>
<comment type="caution">
    <text evidence="1">The sequence shown here is derived from an EMBL/GenBank/DDBJ whole genome shotgun (WGS) entry which is preliminary data.</text>
</comment>
<sequence length="161" mass="17457">MPQVSSSGVHPSRDADFLIQSYLPAPQYMSRFQAPRLLQPYCIPQITTGIGASFARNYSPVPESVAISQEQLLAFIDGLNLAMSAGPPLRVVNLAGMTIGFVPHHWAMIAGSVVQTGAKSGIRILSKTITDRYLRTANLHLFKPRGLSVRICTAAAMQHLV</sequence>
<accession>A0AAD7AGW7</accession>
<keyword evidence="2" id="KW-1185">Reference proteome</keyword>
<proteinExistence type="predicted"/>
<protein>
    <submittedName>
        <fullName evidence="1">Uncharacterized protein</fullName>
    </submittedName>
</protein>
<organism evidence="1 2">
    <name type="scientific">Mycena albidolilacea</name>
    <dbReference type="NCBI Taxonomy" id="1033008"/>
    <lineage>
        <taxon>Eukaryota</taxon>
        <taxon>Fungi</taxon>
        <taxon>Dikarya</taxon>
        <taxon>Basidiomycota</taxon>
        <taxon>Agaricomycotina</taxon>
        <taxon>Agaricomycetes</taxon>
        <taxon>Agaricomycetidae</taxon>
        <taxon>Agaricales</taxon>
        <taxon>Marasmiineae</taxon>
        <taxon>Mycenaceae</taxon>
        <taxon>Mycena</taxon>
    </lineage>
</organism>
<name>A0AAD7AGW7_9AGAR</name>
<dbReference type="PANTHER" id="PTHR38887:SF1">
    <property type="entry name" value="RAS MODIFICATION PROTEIN ERF4"/>
    <property type="match status" value="1"/>
</dbReference>